<accession>A0A1B7JYR9</accession>
<protein>
    <submittedName>
        <fullName evidence="3">NlpE family lipoprotein</fullName>
    </submittedName>
</protein>
<dbReference type="Pfam" id="PF04170">
    <property type="entry name" value="NlpE"/>
    <property type="match status" value="1"/>
</dbReference>
<dbReference type="RefSeq" id="WP_068441731.1">
    <property type="nucleotide sequence ID" value="NZ_LXEW01000018.1"/>
</dbReference>
<feature type="signal peptide" evidence="1">
    <location>
        <begin position="1"/>
        <end position="18"/>
    </location>
</feature>
<dbReference type="NCBIfam" id="NF007814">
    <property type="entry name" value="PRK10523.1"/>
    <property type="match status" value="1"/>
</dbReference>
<proteinExistence type="predicted"/>
<evidence type="ECO:0000313" key="3">
    <source>
        <dbReference type="EMBL" id="OAT53057.1"/>
    </source>
</evidence>
<dbReference type="Pfam" id="PF17185">
    <property type="entry name" value="NlpE_C"/>
    <property type="match status" value="1"/>
</dbReference>
<feature type="chain" id="PRO_5008595676" evidence="1">
    <location>
        <begin position="19"/>
        <end position="218"/>
    </location>
</feature>
<keyword evidence="1" id="KW-0732">Signal</keyword>
<evidence type="ECO:0000256" key="1">
    <source>
        <dbReference type="SAM" id="SignalP"/>
    </source>
</evidence>
<dbReference type="InterPro" id="IPR007298">
    <property type="entry name" value="Cu-R_lipoprotein_NlpE"/>
</dbReference>
<dbReference type="PROSITE" id="PS51257">
    <property type="entry name" value="PROKAR_LIPOPROTEIN"/>
    <property type="match status" value="1"/>
</dbReference>
<dbReference type="Gene3D" id="2.40.128.640">
    <property type="match status" value="1"/>
</dbReference>
<gene>
    <name evidence="3" type="ORF">M998_1234</name>
</gene>
<keyword evidence="3" id="KW-0449">Lipoprotein</keyword>
<keyword evidence="4" id="KW-1185">Reference proteome</keyword>
<dbReference type="OrthoDB" id="5348860at2"/>
<evidence type="ECO:0000313" key="4">
    <source>
        <dbReference type="Proteomes" id="UP000078224"/>
    </source>
</evidence>
<dbReference type="InterPro" id="IPR033450">
    <property type="entry name" value="NlpE_C"/>
</dbReference>
<dbReference type="Proteomes" id="UP000078224">
    <property type="component" value="Unassembled WGS sequence"/>
</dbReference>
<dbReference type="EMBL" id="LXEW01000018">
    <property type="protein sequence ID" value="OAT53057.1"/>
    <property type="molecule type" value="Genomic_DNA"/>
</dbReference>
<reference evidence="3 4" key="1">
    <citation type="submission" date="2016-04" db="EMBL/GenBank/DDBJ databases">
        <title>ATOL: Assembling a taxonomically balanced genome-scale reconstruction of the evolutionary history of the Enterobacteriaceae.</title>
        <authorList>
            <person name="Plunkett G.III."/>
            <person name="Neeno-Eckwall E.C."/>
            <person name="Glasner J.D."/>
            <person name="Perna N.T."/>
        </authorList>
    </citation>
    <scope>NUCLEOTIDE SEQUENCE [LARGE SCALE GENOMIC DNA]</scope>
    <source>
        <strain evidence="3 4">ATCC 35613</strain>
    </source>
</reference>
<dbReference type="Gene3D" id="2.40.50.540">
    <property type="match status" value="1"/>
</dbReference>
<dbReference type="InterPro" id="IPR038139">
    <property type="entry name" value="NlpE_C_sf"/>
</dbReference>
<dbReference type="PATRIC" id="fig|1354272.4.peg.1252"/>
<evidence type="ECO:0000259" key="2">
    <source>
        <dbReference type="Pfam" id="PF17185"/>
    </source>
</evidence>
<dbReference type="AlphaFoldDB" id="A0A1B7JYR9"/>
<feature type="domain" description="NlpE C-terminal OB" evidence="2">
    <location>
        <begin position="131"/>
        <end position="218"/>
    </location>
</feature>
<organism evidence="3 4">
    <name type="scientific">Providencia heimbachae ATCC 35613</name>
    <dbReference type="NCBI Taxonomy" id="1354272"/>
    <lineage>
        <taxon>Bacteria</taxon>
        <taxon>Pseudomonadati</taxon>
        <taxon>Pseudomonadota</taxon>
        <taxon>Gammaproteobacteria</taxon>
        <taxon>Enterobacterales</taxon>
        <taxon>Morganellaceae</taxon>
        <taxon>Providencia</taxon>
    </lineage>
</organism>
<comment type="caution">
    <text evidence="3">The sequence shown here is derived from an EMBL/GenBank/DDBJ whole genome shotgun (WGS) entry which is preliminary data.</text>
</comment>
<sequence>MKKSLLLALMTVSAITLAGCQTTTTNTNTAQIDKVYTGVIPCADCSGIEATLLVNQDGSYVEQLVYLGTKEGDRAFREAGKWEAEGKKLHLANSKDEKTYFAQAEDGQSVTLLDLDGNPIETQMNYTLEQVKPSKKIGEYRYMADAAVFKECGSGRQYTASGIELEKGYSESGVEGGTPVYVEVEGYYSVRPSMEDGQFDSALVQTGKVKFDKSASCK</sequence>
<name>A0A1B7JYR9_9GAMM</name>